<reference evidence="1" key="1">
    <citation type="journal article" date="2019" name="Sci. Rep.">
        <title>Draft genome of Tanacetum cinerariifolium, the natural source of mosquito coil.</title>
        <authorList>
            <person name="Yamashiro T."/>
            <person name="Shiraishi A."/>
            <person name="Satake H."/>
            <person name="Nakayama K."/>
        </authorList>
    </citation>
    <scope>NUCLEOTIDE SEQUENCE</scope>
</reference>
<evidence type="ECO:0000313" key="1">
    <source>
        <dbReference type="EMBL" id="GFA87657.1"/>
    </source>
</evidence>
<proteinExistence type="predicted"/>
<dbReference type="EMBL" id="BKCJ010505505">
    <property type="protein sequence ID" value="GFA87657.1"/>
    <property type="molecule type" value="Genomic_DNA"/>
</dbReference>
<sequence length="42" mass="4448">AMGAGGVVMEVVRCSRDGERGGKTREKRMQGLAGNIVHSTVF</sequence>
<accession>A0A699KGY3</accession>
<organism evidence="1">
    <name type="scientific">Tanacetum cinerariifolium</name>
    <name type="common">Dalmatian daisy</name>
    <name type="synonym">Chrysanthemum cinerariifolium</name>
    <dbReference type="NCBI Taxonomy" id="118510"/>
    <lineage>
        <taxon>Eukaryota</taxon>
        <taxon>Viridiplantae</taxon>
        <taxon>Streptophyta</taxon>
        <taxon>Embryophyta</taxon>
        <taxon>Tracheophyta</taxon>
        <taxon>Spermatophyta</taxon>
        <taxon>Magnoliopsida</taxon>
        <taxon>eudicotyledons</taxon>
        <taxon>Gunneridae</taxon>
        <taxon>Pentapetalae</taxon>
        <taxon>asterids</taxon>
        <taxon>campanulids</taxon>
        <taxon>Asterales</taxon>
        <taxon>Asteraceae</taxon>
        <taxon>Asteroideae</taxon>
        <taxon>Anthemideae</taxon>
        <taxon>Anthemidinae</taxon>
        <taxon>Tanacetum</taxon>
    </lineage>
</organism>
<name>A0A699KGY3_TANCI</name>
<dbReference type="AlphaFoldDB" id="A0A699KGY3"/>
<gene>
    <name evidence="1" type="ORF">Tci_659629</name>
</gene>
<protein>
    <submittedName>
        <fullName evidence="1">Uncharacterized protein</fullName>
    </submittedName>
</protein>
<comment type="caution">
    <text evidence="1">The sequence shown here is derived from an EMBL/GenBank/DDBJ whole genome shotgun (WGS) entry which is preliminary data.</text>
</comment>
<feature type="non-terminal residue" evidence="1">
    <location>
        <position position="1"/>
    </location>
</feature>